<evidence type="ECO:0000313" key="1">
    <source>
        <dbReference type="EMBL" id="KAI4304336.1"/>
    </source>
</evidence>
<comment type="caution">
    <text evidence="1">The sequence shown here is derived from an EMBL/GenBank/DDBJ whole genome shotgun (WGS) entry which is preliminary data.</text>
</comment>
<gene>
    <name evidence="1" type="ORF">MLD38_039864</name>
</gene>
<proteinExistence type="predicted"/>
<reference evidence="2" key="1">
    <citation type="journal article" date="2023" name="Front. Plant Sci.">
        <title>Chromosomal-level genome assembly of Melastoma candidum provides insights into trichome evolution.</title>
        <authorList>
            <person name="Zhong Y."/>
            <person name="Wu W."/>
            <person name="Sun C."/>
            <person name="Zou P."/>
            <person name="Liu Y."/>
            <person name="Dai S."/>
            <person name="Zhou R."/>
        </authorList>
    </citation>
    <scope>NUCLEOTIDE SEQUENCE [LARGE SCALE GENOMIC DNA]</scope>
</reference>
<evidence type="ECO:0000313" key="2">
    <source>
        <dbReference type="Proteomes" id="UP001057402"/>
    </source>
</evidence>
<keyword evidence="2" id="KW-1185">Reference proteome</keyword>
<organism evidence="1 2">
    <name type="scientific">Melastoma candidum</name>
    <dbReference type="NCBI Taxonomy" id="119954"/>
    <lineage>
        <taxon>Eukaryota</taxon>
        <taxon>Viridiplantae</taxon>
        <taxon>Streptophyta</taxon>
        <taxon>Embryophyta</taxon>
        <taxon>Tracheophyta</taxon>
        <taxon>Spermatophyta</taxon>
        <taxon>Magnoliopsida</taxon>
        <taxon>eudicotyledons</taxon>
        <taxon>Gunneridae</taxon>
        <taxon>Pentapetalae</taxon>
        <taxon>rosids</taxon>
        <taxon>malvids</taxon>
        <taxon>Myrtales</taxon>
        <taxon>Melastomataceae</taxon>
        <taxon>Melastomatoideae</taxon>
        <taxon>Melastomateae</taxon>
        <taxon>Melastoma</taxon>
    </lineage>
</organism>
<dbReference type="Proteomes" id="UP001057402">
    <property type="component" value="Chromosome 12"/>
</dbReference>
<protein>
    <submittedName>
        <fullName evidence="1">Uncharacterized protein</fullName>
    </submittedName>
</protein>
<dbReference type="EMBL" id="CM042891">
    <property type="protein sequence ID" value="KAI4304336.1"/>
    <property type="molecule type" value="Genomic_DNA"/>
</dbReference>
<sequence length="87" mass="9454">MKAVVITTPGDDPEVLQLQDVEDTKITDDEVLVRVAATALNRADTLQRRGKYPPPKGCSEYPGLECSGTIEAVGKNVSRWKVGDQVI</sequence>
<accession>A0ACB9L4K7</accession>
<name>A0ACB9L4K7_9MYRT</name>